<dbReference type="PANTHER" id="PTHR42865">
    <property type="entry name" value="PROTON/GLUTAMATE-ASPARTATE SYMPORTER"/>
    <property type="match status" value="1"/>
</dbReference>
<dbReference type="HOGENOM" id="CLU_019375_7_0_11"/>
<sequence length="509" mass="52686">MPSPGRAAAPGQSADKAPPRRRKPIYRHLYFWVLVGIALGIAVGLLFPAWAADMRWLADLFIKLVKVVIAPTIFCTVVVGIAGLGNLAKAGGLALRTLVYFTALTVLALAIGLVTVNVMRPGVGLNVSFDEADAADTIAEAEAGGTGFSGFILHMIPDSFFSAFVEGELIQVLVLAILVACALTMLGRRGEPAVRALDTMSHIMFGVIKIVMYAAPVGAFGGMAFTIGEYGGQVLSSLAYFMLSFYVTCVLFIVVVLGLVSRLAGFSLFRLVRLIRDELLIVLGTSSSESVLPRMMTKLEAAGAKKSVVGLTIPTGYSFNLDGTAIYMTMGAIFIAQATGSDISVWTQVGLLLFMLLSSKGAAGVSGAGLVTLAASLAAFGDVIPLAGIALIVGIDRFMSEGRALTNLIGNAVGTLVIARWTGGLDRERLTHTLRNPDSIDMDALMSYDKPAEGSGGAAEASGTAGGDGSEAEEARTADSDTAAGESRTADASGGGGGERHAPVGAPRG</sequence>
<dbReference type="FunFam" id="1.10.3860.10:FF:000001">
    <property type="entry name" value="C4-dicarboxylate transport protein"/>
    <property type="match status" value="1"/>
</dbReference>
<keyword evidence="11" id="KW-1185">Reference proteome</keyword>
<dbReference type="eggNOG" id="COG1301">
    <property type="taxonomic scope" value="Bacteria"/>
</dbReference>
<gene>
    <name evidence="10" type="ordered locus">Ndas_3546</name>
</gene>
<keyword evidence="4 9" id="KW-0812">Transmembrane</keyword>
<name>D7B4F2_NOCDD</name>
<evidence type="ECO:0000313" key="11">
    <source>
        <dbReference type="Proteomes" id="UP000002219"/>
    </source>
</evidence>
<dbReference type="GO" id="GO:0005886">
    <property type="term" value="C:plasma membrane"/>
    <property type="evidence" value="ECO:0007669"/>
    <property type="project" value="UniProtKB-SubCell"/>
</dbReference>
<dbReference type="InterPro" id="IPR018107">
    <property type="entry name" value="Na-dicarboxylate_symporter_CS"/>
</dbReference>
<evidence type="ECO:0000256" key="7">
    <source>
        <dbReference type="ARBA" id="ARBA00023136"/>
    </source>
</evidence>
<evidence type="ECO:0000256" key="3">
    <source>
        <dbReference type="ARBA" id="ARBA00022475"/>
    </source>
</evidence>
<accession>D7B4F2</accession>
<dbReference type="Pfam" id="PF00375">
    <property type="entry name" value="SDF"/>
    <property type="match status" value="1"/>
</dbReference>
<dbReference type="GO" id="GO:0015366">
    <property type="term" value="F:malate:proton symporter activity"/>
    <property type="evidence" value="ECO:0007669"/>
    <property type="project" value="TreeGrafter"/>
</dbReference>
<feature type="transmembrane region" description="Helical" evidence="9">
    <location>
        <begin position="64"/>
        <end position="85"/>
    </location>
</feature>
<evidence type="ECO:0000256" key="5">
    <source>
        <dbReference type="ARBA" id="ARBA00022847"/>
    </source>
</evidence>
<dbReference type="PROSITE" id="PS00714">
    <property type="entry name" value="NA_DICARBOXYL_SYMP_2"/>
    <property type="match status" value="1"/>
</dbReference>
<feature type="transmembrane region" description="Helical" evidence="9">
    <location>
        <begin position="29"/>
        <end position="52"/>
    </location>
</feature>
<evidence type="ECO:0000256" key="9">
    <source>
        <dbReference type="SAM" id="Phobius"/>
    </source>
</evidence>
<comment type="subcellular location">
    <subcellularLocation>
        <location evidence="1">Cell membrane</location>
        <topology evidence="1">Multi-pass membrane protein</topology>
    </subcellularLocation>
</comment>
<keyword evidence="7 9" id="KW-0472">Membrane</keyword>
<dbReference type="GO" id="GO:0015141">
    <property type="term" value="F:succinate transmembrane transporter activity"/>
    <property type="evidence" value="ECO:0007669"/>
    <property type="project" value="TreeGrafter"/>
</dbReference>
<evidence type="ECO:0000256" key="2">
    <source>
        <dbReference type="ARBA" id="ARBA00022448"/>
    </source>
</evidence>
<feature type="transmembrane region" description="Helical" evidence="9">
    <location>
        <begin position="97"/>
        <end position="119"/>
    </location>
</feature>
<dbReference type="NCBIfam" id="NF002461">
    <property type="entry name" value="PRK01663.1"/>
    <property type="match status" value="1"/>
</dbReference>
<dbReference type="Gene3D" id="1.10.3860.10">
    <property type="entry name" value="Sodium:dicarboxylate symporter"/>
    <property type="match status" value="1"/>
</dbReference>
<dbReference type="EMBL" id="CP002040">
    <property type="protein sequence ID" value="ADH68947.1"/>
    <property type="molecule type" value="Genomic_DNA"/>
</dbReference>
<feature type="transmembrane region" description="Helical" evidence="9">
    <location>
        <begin position="333"/>
        <end position="357"/>
    </location>
</feature>
<feature type="transmembrane region" description="Helical" evidence="9">
    <location>
        <begin position="239"/>
        <end position="260"/>
    </location>
</feature>
<keyword evidence="2" id="KW-0813">Transport</keyword>
<feature type="transmembrane region" description="Helical" evidence="9">
    <location>
        <begin position="169"/>
        <end position="186"/>
    </location>
</feature>
<proteinExistence type="predicted"/>
<dbReference type="AlphaFoldDB" id="D7B4F2"/>
<dbReference type="STRING" id="446468.Ndas_3546"/>
<evidence type="ECO:0000313" key="10">
    <source>
        <dbReference type="EMBL" id="ADH68947.1"/>
    </source>
</evidence>
<evidence type="ECO:0000256" key="4">
    <source>
        <dbReference type="ARBA" id="ARBA00022692"/>
    </source>
</evidence>
<dbReference type="PANTHER" id="PTHR42865:SF1">
    <property type="entry name" value="AEROBIC C4-DICARBOXYLATE TRANSPORT PROTEIN"/>
    <property type="match status" value="1"/>
</dbReference>
<keyword evidence="5" id="KW-0769">Symport</keyword>
<dbReference type="GO" id="GO:0070778">
    <property type="term" value="P:L-aspartate transmembrane transport"/>
    <property type="evidence" value="ECO:0007669"/>
    <property type="project" value="TreeGrafter"/>
</dbReference>
<dbReference type="OrthoDB" id="9766690at2"/>
<keyword evidence="6 9" id="KW-1133">Transmembrane helix</keyword>
<dbReference type="InterPro" id="IPR036458">
    <property type="entry name" value="Na:dicarbo_symporter_sf"/>
</dbReference>
<reference evidence="10 11" key="1">
    <citation type="journal article" date="2010" name="Stand. Genomic Sci.">
        <title>Complete genome sequence of Nocardiopsis dassonvillei type strain (IMRU 509).</title>
        <authorList>
            <person name="Sun H."/>
            <person name="Lapidus A."/>
            <person name="Nolan M."/>
            <person name="Lucas S."/>
            <person name="Del Rio T.G."/>
            <person name="Tice H."/>
            <person name="Cheng J.F."/>
            <person name="Tapia R."/>
            <person name="Han C."/>
            <person name="Goodwin L."/>
            <person name="Pitluck S."/>
            <person name="Pagani I."/>
            <person name="Ivanova N."/>
            <person name="Mavromatis K."/>
            <person name="Mikhailova N."/>
            <person name="Pati A."/>
            <person name="Chen A."/>
            <person name="Palaniappan K."/>
            <person name="Land M."/>
            <person name="Hauser L."/>
            <person name="Chang Y.J."/>
            <person name="Jeffries C.D."/>
            <person name="Djao O.D."/>
            <person name="Rohde M."/>
            <person name="Sikorski J."/>
            <person name="Goker M."/>
            <person name="Woyke T."/>
            <person name="Bristow J."/>
            <person name="Eisen J.A."/>
            <person name="Markowitz V."/>
            <person name="Hugenholtz P."/>
            <person name="Kyrpides N.C."/>
            <person name="Klenk H.P."/>
        </authorList>
    </citation>
    <scope>NUCLEOTIDE SEQUENCE [LARGE SCALE GENOMIC DNA]</scope>
    <source>
        <strain evidence="11">ATCC 23218 / DSM 43111 / CIP 107115 / JCM 7437 / KCTC 9190 / NBRC 14626 / NCTC 10488 / NRRL B-5397 / IMRU 509</strain>
    </source>
</reference>
<evidence type="ECO:0000256" key="1">
    <source>
        <dbReference type="ARBA" id="ARBA00004651"/>
    </source>
</evidence>
<dbReference type="GeneID" id="91486100"/>
<protein>
    <submittedName>
        <fullName evidence="10">Sodium:dicarboxylate symporter</fullName>
    </submittedName>
</protein>
<feature type="region of interest" description="Disordered" evidence="8">
    <location>
        <begin position="451"/>
        <end position="509"/>
    </location>
</feature>
<dbReference type="SUPFAM" id="SSF118215">
    <property type="entry name" value="Proton glutamate symport protein"/>
    <property type="match status" value="1"/>
</dbReference>
<evidence type="ECO:0000256" key="6">
    <source>
        <dbReference type="ARBA" id="ARBA00022989"/>
    </source>
</evidence>
<dbReference type="GO" id="GO:0015138">
    <property type="term" value="F:fumarate transmembrane transporter activity"/>
    <property type="evidence" value="ECO:0007669"/>
    <property type="project" value="TreeGrafter"/>
</dbReference>
<keyword evidence="3" id="KW-1003">Cell membrane</keyword>
<dbReference type="Proteomes" id="UP000002219">
    <property type="component" value="Chromosome 1"/>
</dbReference>
<organism evidence="10 11">
    <name type="scientific">Nocardiopsis dassonvillei (strain ATCC 23218 / DSM 43111 / CIP 107115 / JCM 7437 / KCTC 9190 / NBRC 14626 / NCTC 10488 / NRRL B-5397 / IMRU 509)</name>
    <name type="common">Actinomadura dassonvillei</name>
    <dbReference type="NCBI Taxonomy" id="446468"/>
    <lineage>
        <taxon>Bacteria</taxon>
        <taxon>Bacillati</taxon>
        <taxon>Actinomycetota</taxon>
        <taxon>Actinomycetes</taxon>
        <taxon>Streptosporangiales</taxon>
        <taxon>Nocardiopsidaceae</taxon>
        <taxon>Nocardiopsis</taxon>
    </lineage>
</organism>
<feature type="transmembrane region" description="Helical" evidence="9">
    <location>
        <begin position="207"/>
        <end position="227"/>
    </location>
</feature>
<feature type="transmembrane region" description="Helical" evidence="9">
    <location>
        <begin position="369"/>
        <end position="393"/>
    </location>
</feature>
<dbReference type="PRINTS" id="PR00173">
    <property type="entry name" value="EDTRNSPORT"/>
</dbReference>
<dbReference type="InterPro" id="IPR001991">
    <property type="entry name" value="Na-dicarboxylate_symporter"/>
</dbReference>
<dbReference type="RefSeq" id="WP_013154554.1">
    <property type="nucleotide sequence ID" value="NC_014210.1"/>
</dbReference>
<evidence type="ECO:0000256" key="8">
    <source>
        <dbReference type="SAM" id="MobiDB-lite"/>
    </source>
</evidence>
<dbReference type="KEGG" id="nda:Ndas_3546"/>